<accession>A0A1E5JVX7</accession>
<dbReference type="PATRIC" id="fig|45071.6.peg.2801"/>
<gene>
    <name evidence="2" type="ORF">lpari_00270</name>
</gene>
<feature type="transmembrane region" description="Helical" evidence="1">
    <location>
        <begin position="29"/>
        <end position="49"/>
    </location>
</feature>
<dbReference type="AlphaFoldDB" id="A0A1E5JVX7"/>
<proteinExistence type="predicted"/>
<sequence>MPIKIIIYYLKQGKPDICDRFLNFKTGGGVFITSIEHFSLILIGYLLGIREILRIYFAKLIRWII</sequence>
<keyword evidence="1" id="KW-0812">Transmembrane</keyword>
<evidence type="ECO:0000313" key="2">
    <source>
        <dbReference type="EMBL" id="OEH48661.1"/>
    </source>
</evidence>
<reference evidence="2 3" key="1">
    <citation type="submission" date="2016-02" db="EMBL/GenBank/DDBJ databases">
        <title>Secondary metabolites in Legionella.</title>
        <authorList>
            <person name="Tobias N.J."/>
            <person name="Bode H.B."/>
        </authorList>
    </citation>
    <scope>NUCLEOTIDE SEQUENCE [LARGE SCALE GENOMIC DNA]</scope>
    <source>
        <strain evidence="2 3">DSM 19216</strain>
    </source>
</reference>
<dbReference type="EMBL" id="LSOG01000006">
    <property type="protein sequence ID" value="OEH48661.1"/>
    <property type="molecule type" value="Genomic_DNA"/>
</dbReference>
<keyword evidence="1" id="KW-1133">Transmembrane helix</keyword>
<protein>
    <submittedName>
        <fullName evidence="2">Uncharacterized protein</fullName>
    </submittedName>
</protein>
<evidence type="ECO:0000256" key="1">
    <source>
        <dbReference type="SAM" id="Phobius"/>
    </source>
</evidence>
<keyword evidence="3" id="KW-1185">Reference proteome</keyword>
<dbReference type="Proteomes" id="UP000095229">
    <property type="component" value="Unassembled WGS sequence"/>
</dbReference>
<comment type="caution">
    <text evidence="2">The sequence shown here is derived from an EMBL/GenBank/DDBJ whole genome shotgun (WGS) entry which is preliminary data.</text>
</comment>
<dbReference type="STRING" id="45071.Lpar_2609"/>
<keyword evidence="1" id="KW-0472">Membrane</keyword>
<organism evidence="2 3">
    <name type="scientific">Legionella parisiensis</name>
    <dbReference type="NCBI Taxonomy" id="45071"/>
    <lineage>
        <taxon>Bacteria</taxon>
        <taxon>Pseudomonadati</taxon>
        <taxon>Pseudomonadota</taxon>
        <taxon>Gammaproteobacteria</taxon>
        <taxon>Legionellales</taxon>
        <taxon>Legionellaceae</taxon>
        <taxon>Legionella</taxon>
    </lineage>
</organism>
<evidence type="ECO:0000313" key="3">
    <source>
        <dbReference type="Proteomes" id="UP000095229"/>
    </source>
</evidence>
<name>A0A1E5JVX7_9GAMM</name>